<gene>
    <name evidence="2" type="ORF">Nepgr_009215</name>
</gene>
<accession>A0AAD3SAF1</accession>
<protein>
    <submittedName>
        <fullName evidence="2">Uncharacterized protein</fullName>
    </submittedName>
</protein>
<dbReference type="Proteomes" id="UP001279734">
    <property type="component" value="Unassembled WGS sequence"/>
</dbReference>
<proteinExistence type="predicted"/>
<comment type="caution">
    <text evidence="2">The sequence shown here is derived from an EMBL/GenBank/DDBJ whole genome shotgun (WGS) entry which is preliminary data.</text>
</comment>
<dbReference type="EMBL" id="BSYO01000007">
    <property type="protein sequence ID" value="GMH07375.1"/>
    <property type="molecule type" value="Genomic_DNA"/>
</dbReference>
<evidence type="ECO:0000313" key="2">
    <source>
        <dbReference type="EMBL" id="GMH07375.1"/>
    </source>
</evidence>
<reference evidence="2" key="1">
    <citation type="submission" date="2023-05" db="EMBL/GenBank/DDBJ databases">
        <title>Nepenthes gracilis genome sequencing.</title>
        <authorList>
            <person name="Fukushima K."/>
        </authorList>
    </citation>
    <scope>NUCLEOTIDE SEQUENCE</scope>
    <source>
        <strain evidence="2">SING2019-196</strain>
    </source>
</reference>
<keyword evidence="3" id="KW-1185">Reference proteome</keyword>
<dbReference type="AlphaFoldDB" id="A0AAD3SAF1"/>
<organism evidence="2 3">
    <name type="scientific">Nepenthes gracilis</name>
    <name type="common">Slender pitcher plant</name>
    <dbReference type="NCBI Taxonomy" id="150966"/>
    <lineage>
        <taxon>Eukaryota</taxon>
        <taxon>Viridiplantae</taxon>
        <taxon>Streptophyta</taxon>
        <taxon>Embryophyta</taxon>
        <taxon>Tracheophyta</taxon>
        <taxon>Spermatophyta</taxon>
        <taxon>Magnoliopsida</taxon>
        <taxon>eudicotyledons</taxon>
        <taxon>Gunneridae</taxon>
        <taxon>Pentapetalae</taxon>
        <taxon>Caryophyllales</taxon>
        <taxon>Nepenthaceae</taxon>
        <taxon>Nepenthes</taxon>
    </lineage>
</organism>
<evidence type="ECO:0000256" key="1">
    <source>
        <dbReference type="SAM" id="MobiDB-lite"/>
    </source>
</evidence>
<evidence type="ECO:0000313" key="3">
    <source>
        <dbReference type="Proteomes" id="UP001279734"/>
    </source>
</evidence>
<name>A0AAD3SAF1_NEPGR</name>
<feature type="region of interest" description="Disordered" evidence="1">
    <location>
        <begin position="149"/>
        <end position="180"/>
    </location>
</feature>
<sequence>MVAIAHKVDIDYNEELELPLNAIKVGVEHLGMPARNNQALLDSFYHGEAVDHHGGDQGPCSSLGLLMRNIEELRKQHGASRARILEVSYHPRQSFLDGSGSVQSCFELPGVPVISECLLQCKNPDSALLSEEHLADDVRIFDSRGVRTITPSPIPADGMSPSSEGGGPPSFPKKPRRHKKKRFPFSIPHVQTEIIPIELKWLCCSCFGWYEFLGCTTLPFRANGAGDRGSYLPAAFFEFC</sequence>